<keyword evidence="2" id="KW-1185">Reference proteome</keyword>
<evidence type="ECO:0000313" key="1">
    <source>
        <dbReference type="EMBL" id="KAK7502375.1"/>
    </source>
</evidence>
<sequence length="129" mass="14091">MTLFRSAQPATRGSVAATGYMSLSIKPRRLYPGHGLCSTMVGCLITHSLRPIQGLRTLHPGQVTVGWGWPVPYFPRVVTPARIASLALKFSLPVCYLFPLQSLCQSVLSARLPPILLTCDWQRRGSGQG</sequence>
<comment type="caution">
    <text evidence="1">The sequence shown here is derived from an EMBL/GenBank/DDBJ whole genome shotgun (WGS) entry which is preliminary data.</text>
</comment>
<reference evidence="1 2" key="1">
    <citation type="journal article" date="2023" name="Sci. Data">
        <title>Genome assembly of the Korean intertidal mud-creeper Batillaria attramentaria.</title>
        <authorList>
            <person name="Patra A.K."/>
            <person name="Ho P.T."/>
            <person name="Jun S."/>
            <person name="Lee S.J."/>
            <person name="Kim Y."/>
            <person name="Won Y.J."/>
        </authorList>
    </citation>
    <scope>NUCLEOTIDE SEQUENCE [LARGE SCALE GENOMIC DNA]</scope>
    <source>
        <strain evidence="1">Wonlab-2016</strain>
    </source>
</reference>
<proteinExistence type="predicted"/>
<organism evidence="1 2">
    <name type="scientific">Batillaria attramentaria</name>
    <dbReference type="NCBI Taxonomy" id="370345"/>
    <lineage>
        <taxon>Eukaryota</taxon>
        <taxon>Metazoa</taxon>
        <taxon>Spiralia</taxon>
        <taxon>Lophotrochozoa</taxon>
        <taxon>Mollusca</taxon>
        <taxon>Gastropoda</taxon>
        <taxon>Caenogastropoda</taxon>
        <taxon>Sorbeoconcha</taxon>
        <taxon>Cerithioidea</taxon>
        <taxon>Batillariidae</taxon>
        <taxon>Batillaria</taxon>
    </lineage>
</organism>
<protein>
    <submittedName>
        <fullName evidence="1">Uncharacterized protein</fullName>
    </submittedName>
</protein>
<dbReference type="EMBL" id="JACVVK020000026">
    <property type="protein sequence ID" value="KAK7502375.1"/>
    <property type="molecule type" value="Genomic_DNA"/>
</dbReference>
<gene>
    <name evidence="1" type="ORF">BaRGS_00006328</name>
</gene>
<name>A0ABD0LS56_9CAEN</name>
<accession>A0ABD0LS56</accession>
<dbReference type="AlphaFoldDB" id="A0ABD0LS56"/>
<dbReference type="Proteomes" id="UP001519460">
    <property type="component" value="Unassembled WGS sequence"/>
</dbReference>
<evidence type="ECO:0000313" key="2">
    <source>
        <dbReference type="Proteomes" id="UP001519460"/>
    </source>
</evidence>